<proteinExistence type="predicted"/>
<evidence type="ECO:0000256" key="1">
    <source>
        <dbReference type="SAM" id="MobiDB-lite"/>
    </source>
</evidence>
<protein>
    <submittedName>
        <fullName evidence="2">Uncharacterized protein</fullName>
    </submittedName>
</protein>
<dbReference type="EMBL" id="GL945433">
    <property type="protein sequence ID" value="EGO25652.1"/>
    <property type="molecule type" value="Genomic_DNA"/>
</dbReference>
<sequence>MHGLSINRPPILEDESSVINSRFSGVKSKAHPGGSPKLTRTTAPHLRIQDISKMQARLKSNASVA</sequence>
<dbReference type="HOGENOM" id="CLU_2851143_0_0_1"/>
<dbReference type="AlphaFoldDB" id="F8NTI0"/>
<dbReference type="RefSeq" id="XP_007317774.1">
    <property type="nucleotide sequence ID" value="XM_007317712.1"/>
</dbReference>
<dbReference type="GeneID" id="18811300"/>
<name>F8NTI0_SERL9</name>
<evidence type="ECO:0000313" key="2">
    <source>
        <dbReference type="EMBL" id="EGO25652.1"/>
    </source>
</evidence>
<accession>F8NTI0</accession>
<feature type="region of interest" description="Disordered" evidence="1">
    <location>
        <begin position="25"/>
        <end position="48"/>
    </location>
</feature>
<gene>
    <name evidence="2" type="ORF">SERLADRAFT_387966</name>
</gene>
<organism>
    <name type="scientific">Serpula lacrymans var. lacrymans (strain S7.9)</name>
    <name type="common">Dry rot fungus</name>
    <dbReference type="NCBI Taxonomy" id="578457"/>
    <lineage>
        <taxon>Eukaryota</taxon>
        <taxon>Fungi</taxon>
        <taxon>Dikarya</taxon>
        <taxon>Basidiomycota</taxon>
        <taxon>Agaricomycotina</taxon>
        <taxon>Agaricomycetes</taxon>
        <taxon>Agaricomycetidae</taxon>
        <taxon>Boletales</taxon>
        <taxon>Coniophorineae</taxon>
        <taxon>Serpulaceae</taxon>
        <taxon>Serpula</taxon>
    </lineage>
</organism>
<dbReference type="KEGG" id="sla:SERLADRAFT_387966"/>
<dbReference type="Proteomes" id="UP000008064">
    <property type="component" value="Unassembled WGS sequence"/>
</dbReference>
<reference evidence="2" key="1">
    <citation type="submission" date="2011-04" db="EMBL/GenBank/DDBJ databases">
        <title>Evolution of plant cell wall degrading machinery underlies the functional diversity of forest fungi.</title>
        <authorList>
            <consortium name="US DOE Joint Genome Institute (JGI-PGF)"/>
            <person name="Eastwood D.C."/>
            <person name="Floudas D."/>
            <person name="Binder M."/>
            <person name="Majcherczyk A."/>
            <person name="Schneider P."/>
            <person name="Aerts A."/>
            <person name="Asiegbu F.O."/>
            <person name="Baker S.E."/>
            <person name="Barry K."/>
            <person name="Bendiksby M."/>
            <person name="Blumentritt M."/>
            <person name="Coutinho P.M."/>
            <person name="Cullen D."/>
            <person name="Cullen D."/>
            <person name="Gathman A."/>
            <person name="Goodell B."/>
            <person name="Henrissat B."/>
            <person name="Ihrmark K."/>
            <person name="Kauserud H."/>
            <person name="Kohler A."/>
            <person name="LaButti K."/>
            <person name="Lapidus A."/>
            <person name="Lavin J.L."/>
            <person name="Lee Y.-H."/>
            <person name="Lindquist E."/>
            <person name="Lilly W."/>
            <person name="Lucas S."/>
            <person name="Morin E."/>
            <person name="Murat C."/>
            <person name="Oguiza J.A."/>
            <person name="Park J."/>
            <person name="Pisabarro A.G."/>
            <person name="Riley R."/>
            <person name="Rosling A."/>
            <person name="Salamov A."/>
            <person name="Schmidt O."/>
            <person name="Schmutz J."/>
            <person name="Skrede I."/>
            <person name="Stenlid J."/>
            <person name="Wiebenga A."/>
            <person name="Xie X."/>
            <person name="Kues U."/>
            <person name="Hibbett D.S."/>
            <person name="Hoffmeister D."/>
            <person name="Hogberg N."/>
            <person name="Martin F."/>
            <person name="Grigoriev I.V."/>
            <person name="Watkinson S.C."/>
        </authorList>
    </citation>
    <scope>NUCLEOTIDE SEQUENCE</scope>
    <source>
        <strain evidence="2">S7.9</strain>
    </source>
</reference>